<dbReference type="AlphaFoldDB" id="A0A165MB19"/>
<feature type="region of interest" description="Disordered" evidence="1">
    <location>
        <begin position="46"/>
        <end position="65"/>
    </location>
</feature>
<name>A0A165MB19_9APHY</name>
<dbReference type="EMBL" id="KV429105">
    <property type="protein sequence ID" value="KZT65449.1"/>
    <property type="molecule type" value="Genomic_DNA"/>
</dbReference>
<evidence type="ECO:0000313" key="3">
    <source>
        <dbReference type="Proteomes" id="UP000076727"/>
    </source>
</evidence>
<dbReference type="OrthoDB" id="2802935at2759"/>
<dbReference type="Proteomes" id="UP000076727">
    <property type="component" value="Unassembled WGS sequence"/>
</dbReference>
<evidence type="ECO:0000256" key="1">
    <source>
        <dbReference type="SAM" id="MobiDB-lite"/>
    </source>
</evidence>
<evidence type="ECO:0000313" key="2">
    <source>
        <dbReference type="EMBL" id="KZT65449.1"/>
    </source>
</evidence>
<sequence>MSFNPLFRSVAGPQEPRRYSAPDVLAFFRHARNQQGEDRIVERRRASMMDSRPKSSRMSSTMPPPVEELDLPAARVGGPIFVDLGLGQPSTASEPPQDHLERPSSRAHIGLGLSLPADDDADDILVNLLPSPSHRTNVASSPRLPNPRATTDDSLESYPVAPPGLTNPFSSARGRVVETYFSESSSTSNQRRNIPSIVVITPEDDLGVIAIDIVPPTPDATSDTLDMLAVQGDTEDEDEDDIIIEVTPPSPVSEQYVVRRDVPSTPRAPRLPHITRFLSDPLYT</sequence>
<accession>A0A165MB19</accession>
<feature type="region of interest" description="Disordered" evidence="1">
    <location>
        <begin position="131"/>
        <end position="169"/>
    </location>
</feature>
<keyword evidence="3" id="KW-1185">Reference proteome</keyword>
<gene>
    <name evidence="2" type="ORF">DAEQUDRAFT_523670</name>
</gene>
<protein>
    <submittedName>
        <fullName evidence="2">Uncharacterized protein</fullName>
    </submittedName>
</protein>
<proteinExistence type="predicted"/>
<organism evidence="2 3">
    <name type="scientific">Daedalea quercina L-15889</name>
    <dbReference type="NCBI Taxonomy" id="1314783"/>
    <lineage>
        <taxon>Eukaryota</taxon>
        <taxon>Fungi</taxon>
        <taxon>Dikarya</taxon>
        <taxon>Basidiomycota</taxon>
        <taxon>Agaricomycotina</taxon>
        <taxon>Agaricomycetes</taxon>
        <taxon>Polyporales</taxon>
        <taxon>Fomitopsis</taxon>
    </lineage>
</organism>
<reference evidence="2 3" key="1">
    <citation type="journal article" date="2016" name="Mol. Biol. Evol.">
        <title>Comparative Genomics of Early-Diverging Mushroom-Forming Fungi Provides Insights into the Origins of Lignocellulose Decay Capabilities.</title>
        <authorList>
            <person name="Nagy L.G."/>
            <person name="Riley R."/>
            <person name="Tritt A."/>
            <person name="Adam C."/>
            <person name="Daum C."/>
            <person name="Floudas D."/>
            <person name="Sun H."/>
            <person name="Yadav J.S."/>
            <person name="Pangilinan J."/>
            <person name="Larsson K.H."/>
            <person name="Matsuura K."/>
            <person name="Barry K."/>
            <person name="Labutti K."/>
            <person name="Kuo R."/>
            <person name="Ohm R.A."/>
            <person name="Bhattacharya S.S."/>
            <person name="Shirouzu T."/>
            <person name="Yoshinaga Y."/>
            <person name="Martin F.M."/>
            <person name="Grigoriev I.V."/>
            <person name="Hibbett D.S."/>
        </authorList>
    </citation>
    <scope>NUCLEOTIDE SEQUENCE [LARGE SCALE GENOMIC DNA]</scope>
    <source>
        <strain evidence="2 3">L-15889</strain>
    </source>
</reference>
<feature type="region of interest" description="Disordered" evidence="1">
    <location>
        <begin position="85"/>
        <end position="104"/>
    </location>
</feature>